<dbReference type="HOGENOM" id="CLU_038686_3_0_9"/>
<evidence type="ECO:0000256" key="1">
    <source>
        <dbReference type="ARBA" id="ARBA00022829"/>
    </source>
</evidence>
<dbReference type="GO" id="GO:0007059">
    <property type="term" value="P:chromosome segregation"/>
    <property type="evidence" value="ECO:0007669"/>
    <property type="project" value="UniProtKB-UniRule"/>
</dbReference>
<comment type="similarity">
    <text evidence="3">Belongs to the ScpA family.</text>
</comment>
<keyword evidence="3" id="KW-0132">Cell division</keyword>
<evidence type="ECO:0000313" key="4">
    <source>
        <dbReference type="EMBL" id="EEP28441.1"/>
    </source>
</evidence>
<name>C4GBE8_9FIRM</name>
<dbReference type="Gene3D" id="6.10.250.2410">
    <property type="match status" value="1"/>
</dbReference>
<dbReference type="InterPro" id="IPR003768">
    <property type="entry name" value="ScpA"/>
</dbReference>
<dbReference type="PANTHER" id="PTHR33969">
    <property type="entry name" value="SEGREGATION AND CONDENSATION PROTEIN A"/>
    <property type="match status" value="1"/>
</dbReference>
<reference evidence="4" key="1">
    <citation type="submission" date="2009-04" db="EMBL/GenBank/DDBJ databases">
        <authorList>
            <person name="Weinstock G."/>
            <person name="Sodergren E."/>
            <person name="Clifton S."/>
            <person name="Fulton L."/>
            <person name="Fulton B."/>
            <person name="Courtney L."/>
            <person name="Fronick C."/>
            <person name="Harrison M."/>
            <person name="Strong C."/>
            <person name="Farmer C."/>
            <person name="Delahaunty K."/>
            <person name="Markovic C."/>
            <person name="Hall O."/>
            <person name="Minx P."/>
            <person name="Tomlinson C."/>
            <person name="Mitreva M."/>
            <person name="Nelson J."/>
            <person name="Hou S."/>
            <person name="Wollam A."/>
            <person name="Pepin K.H."/>
            <person name="Johnson M."/>
            <person name="Bhonagiri V."/>
            <person name="Nash W.E."/>
            <person name="Warren W."/>
            <person name="Chinwalla A."/>
            <person name="Mardis E.R."/>
            <person name="Wilson R.K."/>
        </authorList>
    </citation>
    <scope>NUCLEOTIDE SEQUENCE [LARGE SCALE GENOMIC DNA]</scope>
    <source>
        <strain evidence="4">DSM 14600</strain>
    </source>
</reference>
<dbReference type="GO" id="GO:0005737">
    <property type="term" value="C:cytoplasm"/>
    <property type="evidence" value="ECO:0007669"/>
    <property type="project" value="UniProtKB-SubCell"/>
</dbReference>
<keyword evidence="3" id="KW-0131">Cell cycle</keyword>
<keyword evidence="5" id="KW-1185">Reference proteome</keyword>
<dbReference type="EMBL" id="ACIP02000002">
    <property type="protein sequence ID" value="EEP28441.1"/>
    <property type="molecule type" value="Genomic_DNA"/>
</dbReference>
<gene>
    <name evidence="3" type="primary">scpA</name>
    <name evidence="4" type="ORF">GCWU000342_01249</name>
</gene>
<keyword evidence="3" id="KW-0963">Cytoplasm</keyword>
<dbReference type="PANTHER" id="PTHR33969:SF2">
    <property type="entry name" value="SEGREGATION AND CONDENSATION PROTEIN A"/>
    <property type="match status" value="1"/>
</dbReference>
<keyword evidence="1 3" id="KW-0159">Chromosome partition</keyword>
<dbReference type="GO" id="GO:0006260">
    <property type="term" value="P:DNA replication"/>
    <property type="evidence" value="ECO:0007669"/>
    <property type="project" value="UniProtKB-UniRule"/>
</dbReference>
<proteinExistence type="inferred from homology"/>
<dbReference type="InterPro" id="IPR023093">
    <property type="entry name" value="ScpA-like_C"/>
</dbReference>
<dbReference type="Proteomes" id="UP000003494">
    <property type="component" value="Unassembled WGS sequence"/>
</dbReference>
<comment type="caution">
    <text evidence="4">The sequence shown here is derived from an EMBL/GenBank/DDBJ whole genome shotgun (WGS) entry which is preliminary data.</text>
</comment>
<evidence type="ECO:0000256" key="3">
    <source>
        <dbReference type="HAMAP-Rule" id="MF_01805"/>
    </source>
</evidence>
<comment type="function">
    <text evidence="3">Participates in chromosomal partition during cell division. May act via the formation of a condensin-like complex containing Smc and ScpB that pull DNA away from mid-cell into both cell halves.</text>
</comment>
<evidence type="ECO:0000313" key="5">
    <source>
        <dbReference type="Proteomes" id="UP000003494"/>
    </source>
</evidence>
<dbReference type="Gene3D" id="1.10.10.580">
    <property type="entry name" value="Structural maintenance of chromosome 1. Chain E"/>
    <property type="match status" value="1"/>
</dbReference>
<dbReference type="RefSeq" id="WP_006906259.1">
    <property type="nucleotide sequence ID" value="NZ_GG665866.1"/>
</dbReference>
<accession>C4GBE8</accession>
<comment type="subunit">
    <text evidence="3">Component of a cohesin-like complex composed of ScpA, ScpB and the Smc homodimer, in which ScpA and ScpB bind to the head domain of Smc. The presence of the three proteins is required for the association of the complex with DNA.</text>
</comment>
<dbReference type="GO" id="GO:0051301">
    <property type="term" value="P:cell division"/>
    <property type="evidence" value="ECO:0007669"/>
    <property type="project" value="UniProtKB-KW"/>
</dbReference>
<protein>
    <recommendedName>
        <fullName evidence="2 3">Segregation and condensation protein A</fullName>
    </recommendedName>
</protein>
<organism evidence="4 5">
    <name type="scientific">Shuttleworthella satelles DSM 14600</name>
    <dbReference type="NCBI Taxonomy" id="626523"/>
    <lineage>
        <taxon>Bacteria</taxon>
        <taxon>Bacillati</taxon>
        <taxon>Bacillota</taxon>
        <taxon>Clostridia</taxon>
        <taxon>Lachnospirales</taxon>
        <taxon>Lachnospiraceae</taxon>
        <taxon>Shuttleworthella</taxon>
    </lineage>
</organism>
<dbReference type="STRING" id="626523.GCWU000342_01249"/>
<comment type="subcellular location">
    <subcellularLocation>
        <location evidence="3">Cytoplasm</location>
    </subcellularLocation>
    <text evidence="3">Associated with two foci at the outer edges of the nucleoid region in young cells, and at four foci within both cell halves in older cells.</text>
</comment>
<dbReference type="Pfam" id="PF02616">
    <property type="entry name" value="SMC_ScpA"/>
    <property type="match status" value="1"/>
</dbReference>
<evidence type="ECO:0000256" key="2">
    <source>
        <dbReference type="ARBA" id="ARBA00044777"/>
    </source>
</evidence>
<dbReference type="eggNOG" id="COG1354">
    <property type="taxonomic scope" value="Bacteria"/>
</dbReference>
<sequence length="253" mass="29707">MELNVKLETFEGPLDLLLHLLDKNKVDIYDIPIVEITRQYMEYMEAMKEESLDVTSEFLVMAATLLDIKSRMLLPKSDGEEAQEEEDPRADLVRQLLEYKLYKYMADQLRDQQSAARLHFYHRASIPKEVRAYEPPVDPNQLIEESGVDLNRLYEVFREALLRQERRIDPIRAKFGNIKREEVSVDDRIDDLRKFARTRKRFSFRSLLQGAKSRTELVVTFLAILEMMKAGNIVVSQEESFGEIEIESRLTEE</sequence>
<dbReference type="HAMAP" id="MF_01805">
    <property type="entry name" value="ScpA"/>
    <property type="match status" value="1"/>
</dbReference>
<dbReference type="AlphaFoldDB" id="C4GBE8"/>